<dbReference type="InterPro" id="IPR010583">
    <property type="entry name" value="MipA"/>
</dbReference>
<dbReference type="PANTHER" id="PTHR38776:SF1">
    <property type="entry name" value="MLTA-INTERACTING PROTEIN-RELATED"/>
    <property type="match status" value="1"/>
</dbReference>
<evidence type="ECO:0000256" key="3">
    <source>
        <dbReference type="ARBA" id="ARBA00022729"/>
    </source>
</evidence>
<protein>
    <submittedName>
        <fullName evidence="7">MipA/OmpV family protein</fullName>
    </submittedName>
</protein>
<evidence type="ECO:0000256" key="2">
    <source>
        <dbReference type="ARBA" id="ARBA00005722"/>
    </source>
</evidence>
<evidence type="ECO:0000256" key="4">
    <source>
        <dbReference type="ARBA" id="ARBA00023136"/>
    </source>
</evidence>
<name>A0A6M4A414_9BURK</name>
<evidence type="ECO:0000256" key="6">
    <source>
        <dbReference type="SAM" id="SignalP"/>
    </source>
</evidence>
<gene>
    <name evidence="7" type="ORF">EJG51_009825</name>
</gene>
<feature type="signal peptide" evidence="6">
    <location>
        <begin position="1"/>
        <end position="22"/>
    </location>
</feature>
<keyword evidence="4" id="KW-0472">Membrane</keyword>
<proteinExistence type="inferred from homology"/>
<dbReference type="Proteomes" id="UP000274350">
    <property type="component" value="Chromosome"/>
</dbReference>
<dbReference type="AlphaFoldDB" id="A0A6M4A414"/>
<dbReference type="Pfam" id="PF06629">
    <property type="entry name" value="MipA"/>
    <property type="match status" value="1"/>
</dbReference>
<dbReference type="KEGG" id="upi:EJG51_009825"/>
<keyword evidence="5" id="KW-0998">Cell outer membrane</keyword>
<evidence type="ECO:0000256" key="1">
    <source>
        <dbReference type="ARBA" id="ARBA00004442"/>
    </source>
</evidence>
<evidence type="ECO:0000313" key="7">
    <source>
        <dbReference type="EMBL" id="QJQ06102.1"/>
    </source>
</evidence>
<dbReference type="OrthoDB" id="8585044at2"/>
<organism evidence="7 8">
    <name type="scientific">Undibacterium piscinae</name>
    <dbReference type="NCBI Taxonomy" id="2495591"/>
    <lineage>
        <taxon>Bacteria</taxon>
        <taxon>Pseudomonadati</taxon>
        <taxon>Pseudomonadota</taxon>
        <taxon>Betaproteobacteria</taxon>
        <taxon>Burkholderiales</taxon>
        <taxon>Oxalobacteraceae</taxon>
        <taxon>Undibacterium</taxon>
    </lineage>
</organism>
<evidence type="ECO:0000313" key="8">
    <source>
        <dbReference type="Proteomes" id="UP000274350"/>
    </source>
</evidence>
<comment type="subcellular location">
    <subcellularLocation>
        <location evidence="1">Cell outer membrane</location>
    </subcellularLocation>
</comment>
<sequence>MKPHLLALLTVSTAFFGLPVMAQDAGNLAPVKASQRSNEQAEQVLGVGVGYGTALYSEKTGWAGGLLGEANFSNGVFLSTVDGIGYRFLNNSSGFSAAASLGVSPWRKESFGDNNGKNHLSGMGDVNPRAQVNLFLNYDMGAFHVNAGVHQTMGDRHGTSVDLVGRYDVLSTKTDLVELAAGVNFGSSTQNQTFFGVTQAQAVSSGNPAYKADAGITSTGVGVTWRHALNKNWVTTVGAGVTRLTDVATDSPLTDRRTVSGIGATIGYRF</sequence>
<keyword evidence="8" id="KW-1185">Reference proteome</keyword>
<evidence type="ECO:0000256" key="5">
    <source>
        <dbReference type="ARBA" id="ARBA00023237"/>
    </source>
</evidence>
<dbReference type="EMBL" id="CP051152">
    <property type="protein sequence ID" value="QJQ06102.1"/>
    <property type="molecule type" value="Genomic_DNA"/>
</dbReference>
<accession>A0A6M4A414</accession>
<dbReference type="SUPFAM" id="SSF56935">
    <property type="entry name" value="Porins"/>
    <property type="match status" value="1"/>
</dbReference>
<comment type="similarity">
    <text evidence="2">Belongs to the MipA/OmpV family.</text>
</comment>
<dbReference type="GO" id="GO:0009279">
    <property type="term" value="C:cell outer membrane"/>
    <property type="evidence" value="ECO:0007669"/>
    <property type="project" value="UniProtKB-SubCell"/>
</dbReference>
<dbReference type="PANTHER" id="PTHR38776">
    <property type="entry name" value="MLTA-INTERACTING PROTEIN-RELATED"/>
    <property type="match status" value="1"/>
</dbReference>
<reference evidence="7 8" key="1">
    <citation type="journal article" date="2019" name="Int. J. Syst. Evol. Microbiol.">
        <title>Undibacterium piscinae sp. nov., isolated from Korean shiner intestine.</title>
        <authorList>
            <person name="Lee S.Y."/>
            <person name="Kang W."/>
            <person name="Kim P.S."/>
            <person name="Kim H.S."/>
            <person name="Sung H."/>
            <person name="Shin N.R."/>
            <person name="Whon T.W."/>
            <person name="Yun J.H."/>
            <person name="Lee J.Y."/>
            <person name="Lee J.Y."/>
            <person name="Jung M.J."/>
            <person name="Jeong Y.S."/>
            <person name="Tak E.J."/>
            <person name="Han J.E."/>
            <person name="Hyun D.W."/>
            <person name="Kang M.S."/>
            <person name="Lee K.E."/>
            <person name="Lee B.H."/>
            <person name="Bae J.W."/>
        </authorList>
    </citation>
    <scope>NUCLEOTIDE SEQUENCE [LARGE SCALE GENOMIC DNA]</scope>
    <source>
        <strain evidence="7 8">S11R28</strain>
    </source>
</reference>
<feature type="chain" id="PRO_5026899720" evidence="6">
    <location>
        <begin position="23"/>
        <end position="270"/>
    </location>
</feature>
<keyword evidence="3 6" id="KW-0732">Signal</keyword>